<keyword evidence="4" id="KW-0677">Repeat</keyword>
<dbReference type="PATRIC" id="fig|999408.3.peg.3084"/>
<feature type="transmembrane region" description="Helical" evidence="7">
    <location>
        <begin position="180"/>
        <end position="197"/>
    </location>
</feature>
<feature type="transmembrane region" description="Helical" evidence="7">
    <location>
        <begin position="312"/>
        <end position="332"/>
    </location>
</feature>
<evidence type="ECO:0000256" key="4">
    <source>
        <dbReference type="ARBA" id="ARBA00022737"/>
    </source>
</evidence>
<gene>
    <name evidence="9" type="ORF">HMPREF1090_02856</name>
</gene>
<evidence type="ECO:0000256" key="6">
    <source>
        <dbReference type="ARBA" id="ARBA00023136"/>
    </source>
</evidence>
<dbReference type="GO" id="GO:0005886">
    <property type="term" value="C:plasma membrane"/>
    <property type="evidence" value="ECO:0007669"/>
    <property type="project" value="TreeGrafter"/>
</dbReference>
<evidence type="ECO:0000313" key="9">
    <source>
        <dbReference type="EMBL" id="ENZ13351.1"/>
    </source>
</evidence>
<comment type="subcellular location">
    <subcellularLocation>
        <location evidence="1">Membrane</location>
        <topology evidence="1">Multi-pass membrane protein</topology>
    </subcellularLocation>
</comment>
<accession>A0A0E2H9J5</accession>
<sequence length="427" mass="45414">MTTQMILALAILIVMITLIMFDVLPFGAPPLLACMLLVATGLSTVSEAFAGFANSSVIMIASFMVVLAGVQKTRAMDKVKDALISLVNRGGYKSYALLVIVVMVGASLVGGGNTGYYVLILSLISTIPYTKKMPTSKLMMPLGFATNHPLIPINVALYYGVVSSVLETAGFMEPMSMIKFSVVNFVMAVAFLVWSLVSYKLLPDHPIAAAEEDAQAKIEKTKAVPMEPWKEKVTVIAFVVSVVGMMLINTLGNVAYVVPGLAAMALLFMKVVDFKEFRENMFAPVILMMAGVIGVADALANSGFTAMIGEVIATALGINVAPLLVVILFALLTSTCATFTGSNMGSVYIFAPIAIAACMSLELNPTAAAAAVVVSGWQGGYMPIDGMPAMIMGMGKYKLPEFWRFTVPMYLIRIIALSVAAAVIFPM</sequence>
<evidence type="ECO:0000256" key="5">
    <source>
        <dbReference type="ARBA" id="ARBA00022989"/>
    </source>
</evidence>
<feature type="transmembrane region" description="Helical" evidence="7">
    <location>
        <begin position="236"/>
        <end position="269"/>
    </location>
</feature>
<keyword evidence="3 7" id="KW-0812">Transmembrane</keyword>
<dbReference type="GO" id="GO:0055085">
    <property type="term" value="P:transmembrane transport"/>
    <property type="evidence" value="ECO:0007669"/>
    <property type="project" value="InterPro"/>
</dbReference>
<dbReference type="InterPro" id="IPR004680">
    <property type="entry name" value="Cit_transptr-like_dom"/>
</dbReference>
<dbReference type="PANTHER" id="PTHR43652:SF2">
    <property type="entry name" value="BASIC AMINO ACID ANTIPORTER YFCC-RELATED"/>
    <property type="match status" value="1"/>
</dbReference>
<dbReference type="HOGENOM" id="CLU_032790_1_0_9"/>
<feature type="transmembrane region" description="Helical" evidence="7">
    <location>
        <begin position="281"/>
        <end position="300"/>
    </location>
</feature>
<evidence type="ECO:0000256" key="2">
    <source>
        <dbReference type="ARBA" id="ARBA00022448"/>
    </source>
</evidence>
<dbReference type="RefSeq" id="WP_002596032.1">
    <property type="nucleotide sequence ID" value="NZ_KB851022.1"/>
</dbReference>
<comment type="caution">
    <text evidence="9">The sequence shown here is derived from an EMBL/GenBank/DDBJ whole genome shotgun (WGS) entry which is preliminary data.</text>
</comment>
<dbReference type="Pfam" id="PF03600">
    <property type="entry name" value="CitMHS"/>
    <property type="match status" value="1"/>
</dbReference>
<keyword evidence="5 7" id="KW-1133">Transmembrane helix</keyword>
<feature type="transmembrane region" description="Helical" evidence="7">
    <location>
        <begin position="48"/>
        <end position="70"/>
    </location>
</feature>
<dbReference type="InterPro" id="IPR051679">
    <property type="entry name" value="DASS-Related_Transporters"/>
</dbReference>
<organism evidence="9 10">
    <name type="scientific">[Clostridium] clostridioforme 90A8</name>
    <dbReference type="NCBI Taxonomy" id="999408"/>
    <lineage>
        <taxon>Bacteria</taxon>
        <taxon>Bacillati</taxon>
        <taxon>Bacillota</taxon>
        <taxon>Clostridia</taxon>
        <taxon>Lachnospirales</taxon>
        <taxon>Lachnospiraceae</taxon>
        <taxon>Enterocloster</taxon>
    </lineage>
</organism>
<evidence type="ECO:0000259" key="8">
    <source>
        <dbReference type="Pfam" id="PF03600"/>
    </source>
</evidence>
<dbReference type="PANTHER" id="PTHR43652">
    <property type="entry name" value="BASIC AMINO ACID ANTIPORTER YFCC-RELATED"/>
    <property type="match status" value="1"/>
</dbReference>
<feature type="domain" description="Citrate transporter-like" evidence="8">
    <location>
        <begin position="17"/>
        <end position="372"/>
    </location>
</feature>
<feature type="transmembrane region" description="Helical" evidence="7">
    <location>
        <begin position="344"/>
        <end position="361"/>
    </location>
</feature>
<dbReference type="Proteomes" id="UP000013085">
    <property type="component" value="Unassembled WGS sequence"/>
</dbReference>
<name>A0A0E2H9J5_9FIRM</name>
<evidence type="ECO:0000256" key="3">
    <source>
        <dbReference type="ARBA" id="ARBA00022692"/>
    </source>
</evidence>
<evidence type="ECO:0000256" key="1">
    <source>
        <dbReference type="ARBA" id="ARBA00004141"/>
    </source>
</evidence>
<proteinExistence type="predicted"/>
<reference evidence="9 10" key="1">
    <citation type="submission" date="2013-01" db="EMBL/GenBank/DDBJ databases">
        <title>The Genome Sequence of Clostridium clostridioforme 90A8.</title>
        <authorList>
            <consortium name="The Broad Institute Genome Sequencing Platform"/>
            <person name="Earl A."/>
            <person name="Ward D."/>
            <person name="Feldgarden M."/>
            <person name="Gevers D."/>
            <person name="Courvalin P."/>
            <person name="Lambert T."/>
            <person name="Walker B."/>
            <person name="Young S.K."/>
            <person name="Zeng Q."/>
            <person name="Gargeya S."/>
            <person name="Fitzgerald M."/>
            <person name="Haas B."/>
            <person name="Abouelleil A."/>
            <person name="Alvarado L."/>
            <person name="Arachchi H.M."/>
            <person name="Berlin A.M."/>
            <person name="Chapman S.B."/>
            <person name="Dewar J."/>
            <person name="Goldberg J."/>
            <person name="Griggs A."/>
            <person name="Gujja S."/>
            <person name="Hansen M."/>
            <person name="Howarth C."/>
            <person name="Imamovic A."/>
            <person name="Larimer J."/>
            <person name="McCowan C."/>
            <person name="Murphy C."/>
            <person name="Neiman D."/>
            <person name="Pearson M."/>
            <person name="Priest M."/>
            <person name="Roberts A."/>
            <person name="Saif S."/>
            <person name="Shea T."/>
            <person name="Sisk P."/>
            <person name="Sykes S."/>
            <person name="Wortman J."/>
            <person name="Nusbaum C."/>
            <person name="Birren B."/>
        </authorList>
    </citation>
    <scope>NUCLEOTIDE SEQUENCE [LARGE SCALE GENOMIC DNA]</scope>
    <source>
        <strain evidence="9 10">90A8</strain>
    </source>
</reference>
<protein>
    <recommendedName>
        <fullName evidence="8">Citrate transporter-like domain-containing protein</fullName>
    </recommendedName>
</protein>
<evidence type="ECO:0000313" key="10">
    <source>
        <dbReference type="Proteomes" id="UP000013085"/>
    </source>
</evidence>
<keyword evidence="6 7" id="KW-0472">Membrane</keyword>
<dbReference type="GeneID" id="57961626"/>
<keyword evidence="2" id="KW-0813">Transport</keyword>
<dbReference type="EMBL" id="AGYR01000033">
    <property type="protein sequence ID" value="ENZ13351.1"/>
    <property type="molecule type" value="Genomic_DNA"/>
</dbReference>
<feature type="transmembrane region" description="Helical" evidence="7">
    <location>
        <begin position="405"/>
        <end position="425"/>
    </location>
</feature>
<dbReference type="AlphaFoldDB" id="A0A0E2H9J5"/>
<feature type="transmembrane region" description="Helical" evidence="7">
    <location>
        <begin position="7"/>
        <end position="28"/>
    </location>
</feature>
<evidence type="ECO:0000256" key="7">
    <source>
        <dbReference type="SAM" id="Phobius"/>
    </source>
</evidence>